<proteinExistence type="predicted"/>
<evidence type="ECO:0000313" key="2">
    <source>
        <dbReference type="Proteomes" id="UP000217790"/>
    </source>
</evidence>
<reference evidence="2" key="1">
    <citation type="journal article" date="2017" name="Nat. Ecol. Evol.">
        <title>Genome expansion and lineage-specific genetic innovations in the forest pathogenic fungi Armillaria.</title>
        <authorList>
            <person name="Sipos G."/>
            <person name="Prasanna A.N."/>
            <person name="Walter M.C."/>
            <person name="O'Connor E."/>
            <person name="Balint B."/>
            <person name="Krizsan K."/>
            <person name="Kiss B."/>
            <person name="Hess J."/>
            <person name="Varga T."/>
            <person name="Slot J."/>
            <person name="Riley R."/>
            <person name="Boka B."/>
            <person name="Rigling D."/>
            <person name="Barry K."/>
            <person name="Lee J."/>
            <person name="Mihaltcheva S."/>
            <person name="LaButti K."/>
            <person name="Lipzen A."/>
            <person name="Waldron R."/>
            <person name="Moloney N.M."/>
            <person name="Sperisen C."/>
            <person name="Kredics L."/>
            <person name="Vagvoelgyi C."/>
            <person name="Patrignani A."/>
            <person name="Fitzpatrick D."/>
            <person name="Nagy I."/>
            <person name="Doyle S."/>
            <person name="Anderson J.B."/>
            <person name="Grigoriev I.V."/>
            <person name="Gueldener U."/>
            <person name="Muensterkoetter M."/>
            <person name="Nagy L.G."/>
        </authorList>
    </citation>
    <scope>NUCLEOTIDE SEQUENCE [LARGE SCALE GENOMIC DNA]</scope>
    <source>
        <strain evidence="2">Ar21-2</strain>
    </source>
</reference>
<name>A0A2H3D6X4_ARMGA</name>
<dbReference type="EMBL" id="KZ293663">
    <property type="protein sequence ID" value="PBK91001.1"/>
    <property type="molecule type" value="Genomic_DNA"/>
</dbReference>
<dbReference type="Proteomes" id="UP000217790">
    <property type="component" value="Unassembled WGS sequence"/>
</dbReference>
<organism evidence="1 2">
    <name type="scientific">Armillaria gallica</name>
    <name type="common">Bulbous honey fungus</name>
    <name type="synonym">Armillaria bulbosa</name>
    <dbReference type="NCBI Taxonomy" id="47427"/>
    <lineage>
        <taxon>Eukaryota</taxon>
        <taxon>Fungi</taxon>
        <taxon>Dikarya</taxon>
        <taxon>Basidiomycota</taxon>
        <taxon>Agaricomycotina</taxon>
        <taxon>Agaricomycetes</taxon>
        <taxon>Agaricomycetidae</taxon>
        <taxon>Agaricales</taxon>
        <taxon>Marasmiineae</taxon>
        <taxon>Physalacriaceae</taxon>
        <taxon>Armillaria</taxon>
    </lineage>
</organism>
<dbReference type="InParanoid" id="A0A2H3D6X4"/>
<sequence length="208" mass="24045">MDSRAEVTLPPLRKSNGSAIYPLRRTPWFRWDTLRIEPIHVQLMPVFLWTRLCSATKMVHFSLSFCANRSHSHSSEYMKPTTTSFATASWGAYAMPVDRMLASWGETSLEKAGHLSSYWYWHWYQGKVHVLRWDQVGLSVVVRARFSRRGRQDLQCNERITCARQRLLVLARCSHTKVFAPLPGLAELEIPDRTISGARIIMSLLRQP</sequence>
<gene>
    <name evidence="1" type="ORF">ARMGADRAFT_285008</name>
</gene>
<accession>A0A2H3D6X4</accession>
<evidence type="ECO:0000313" key="1">
    <source>
        <dbReference type="EMBL" id="PBK91001.1"/>
    </source>
</evidence>
<protein>
    <submittedName>
        <fullName evidence="1">Uncharacterized protein</fullName>
    </submittedName>
</protein>
<keyword evidence="2" id="KW-1185">Reference proteome</keyword>
<dbReference type="AlphaFoldDB" id="A0A2H3D6X4"/>